<reference evidence="4 5" key="1">
    <citation type="journal article" date="2019" name="Nat. Med.">
        <title>A library of human gut bacterial isolates paired with longitudinal multiomics data enables mechanistic microbiome research.</title>
        <authorList>
            <person name="Poyet M."/>
            <person name="Groussin M."/>
            <person name="Gibbons S.M."/>
            <person name="Avila-Pacheco J."/>
            <person name="Jiang X."/>
            <person name="Kearney S.M."/>
            <person name="Perrotta A.R."/>
            <person name="Berdy B."/>
            <person name="Zhao S."/>
            <person name="Lieberman T.D."/>
            <person name="Swanson P.K."/>
            <person name="Smith M."/>
            <person name="Roesemann S."/>
            <person name="Alexander J.E."/>
            <person name="Rich S.A."/>
            <person name="Livny J."/>
            <person name="Vlamakis H."/>
            <person name="Clish C."/>
            <person name="Bullock K."/>
            <person name="Deik A."/>
            <person name="Scott J."/>
            <person name="Pierce K.A."/>
            <person name="Xavier R.J."/>
            <person name="Alm E.J."/>
        </authorList>
    </citation>
    <scope>NUCLEOTIDE SEQUENCE [LARGE SCALE GENOMIC DNA]</scope>
    <source>
        <strain evidence="4 5">BIOML-A112</strain>
    </source>
</reference>
<proteinExistence type="predicted"/>
<evidence type="ECO:0000259" key="3">
    <source>
        <dbReference type="Pfam" id="PF02772"/>
    </source>
</evidence>
<comment type="caution">
    <text evidence="4">The sequence shown here is derived from an EMBL/GenBank/DDBJ whole genome shotgun (WGS) entry which is preliminary data.</text>
</comment>
<protein>
    <submittedName>
        <fullName evidence="4">Methionine adenosyltransferase</fullName>
    </submittedName>
</protein>
<sequence length="162" mass="17655">MNDYLFTSESVAEGHPDKMADQISDAILDAILLQDPWGKVACECLVKTGATIVAGEISTHAAVDIEKIVRNTIKEIGYDHSRLGFDGNTCCVLNILGKQSANIADGIRGHSMEELGAGDQGITFGYACDETSELMPATLVYAHRLMERQAQLRKSQRLPFLL</sequence>
<dbReference type="Proteomes" id="UP000475070">
    <property type="component" value="Unassembled WGS sequence"/>
</dbReference>
<accession>A0A6L9A996</accession>
<dbReference type="InterPro" id="IPR002133">
    <property type="entry name" value="S-AdoMet_synthetase"/>
</dbReference>
<evidence type="ECO:0000313" key="5">
    <source>
        <dbReference type="Proteomes" id="UP000475070"/>
    </source>
</evidence>
<dbReference type="EMBL" id="WXKQ01000039">
    <property type="protein sequence ID" value="NAG22054.1"/>
    <property type="molecule type" value="Genomic_DNA"/>
</dbReference>
<dbReference type="PROSITE" id="PS00376">
    <property type="entry name" value="ADOMET_SYNTHASE_1"/>
    <property type="match status" value="1"/>
</dbReference>
<dbReference type="Pfam" id="PF00438">
    <property type="entry name" value="S-AdoMet_synt_N"/>
    <property type="match status" value="1"/>
</dbReference>
<evidence type="ECO:0000256" key="1">
    <source>
        <dbReference type="ARBA" id="ARBA00022723"/>
    </source>
</evidence>
<dbReference type="Pfam" id="PF02772">
    <property type="entry name" value="S-AdoMet_synt_M"/>
    <property type="match status" value="1"/>
</dbReference>
<name>A0A6L9A996_ECOLX</name>
<dbReference type="SUPFAM" id="SSF55973">
    <property type="entry name" value="S-adenosylmethionine synthetase"/>
    <property type="match status" value="2"/>
</dbReference>
<dbReference type="Gene3D" id="3.30.300.10">
    <property type="match status" value="3"/>
</dbReference>
<dbReference type="InterPro" id="IPR022631">
    <property type="entry name" value="ADOMET_SYNTHASE_CS"/>
</dbReference>
<gene>
    <name evidence="4" type="ORF">GUC01_24090</name>
</gene>
<dbReference type="InterPro" id="IPR022628">
    <property type="entry name" value="S-AdoMet_synt_N"/>
</dbReference>
<dbReference type="GO" id="GO:0004478">
    <property type="term" value="F:methionine adenosyltransferase activity"/>
    <property type="evidence" value="ECO:0007669"/>
    <property type="project" value="InterPro"/>
</dbReference>
<dbReference type="GO" id="GO:0005524">
    <property type="term" value="F:ATP binding"/>
    <property type="evidence" value="ECO:0007669"/>
    <property type="project" value="InterPro"/>
</dbReference>
<evidence type="ECO:0000259" key="2">
    <source>
        <dbReference type="Pfam" id="PF00438"/>
    </source>
</evidence>
<dbReference type="PANTHER" id="PTHR11964">
    <property type="entry name" value="S-ADENOSYLMETHIONINE SYNTHETASE"/>
    <property type="match status" value="1"/>
</dbReference>
<keyword evidence="1" id="KW-0479">Metal-binding</keyword>
<dbReference type="InterPro" id="IPR022636">
    <property type="entry name" value="S-AdoMet_synthetase_sfam"/>
</dbReference>
<feature type="domain" description="S-adenosylmethionine synthetase N-terminal" evidence="2">
    <location>
        <begin position="4"/>
        <end position="101"/>
    </location>
</feature>
<dbReference type="AlphaFoldDB" id="A0A6L9A996"/>
<evidence type="ECO:0000313" key="4">
    <source>
        <dbReference type="EMBL" id="NAG22054.1"/>
    </source>
</evidence>
<dbReference type="InterPro" id="IPR022629">
    <property type="entry name" value="S-AdoMet_synt_central"/>
</dbReference>
<feature type="non-terminal residue" evidence="4">
    <location>
        <position position="162"/>
    </location>
</feature>
<dbReference type="GO" id="GO:0046872">
    <property type="term" value="F:metal ion binding"/>
    <property type="evidence" value="ECO:0007669"/>
    <property type="project" value="UniProtKB-KW"/>
</dbReference>
<organism evidence="4 5">
    <name type="scientific">Escherichia coli</name>
    <dbReference type="NCBI Taxonomy" id="562"/>
    <lineage>
        <taxon>Bacteria</taxon>
        <taxon>Pseudomonadati</taxon>
        <taxon>Pseudomonadota</taxon>
        <taxon>Gammaproteobacteria</taxon>
        <taxon>Enterobacterales</taxon>
        <taxon>Enterobacteriaceae</taxon>
        <taxon>Escherichia</taxon>
    </lineage>
</organism>
<dbReference type="GO" id="GO:0006556">
    <property type="term" value="P:S-adenosylmethionine biosynthetic process"/>
    <property type="evidence" value="ECO:0007669"/>
    <property type="project" value="InterPro"/>
</dbReference>
<feature type="domain" description="S-adenosylmethionine synthetase central" evidence="3">
    <location>
        <begin position="115"/>
        <end position="161"/>
    </location>
</feature>
<keyword evidence="4" id="KW-0808">Transferase</keyword>